<dbReference type="GO" id="GO:0106141">
    <property type="term" value="F:flavin prenyltransferase activity"/>
    <property type="evidence" value="ECO:0007669"/>
    <property type="project" value="UniProtKB-EC"/>
</dbReference>
<evidence type="ECO:0000259" key="8">
    <source>
        <dbReference type="Pfam" id="PF02441"/>
    </source>
</evidence>
<dbReference type="Proteomes" id="UP000321764">
    <property type="component" value="Unassembled WGS sequence"/>
</dbReference>
<dbReference type="SUPFAM" id="SSF52507">
    <property type="entry name" value="Homo-oligomeric flavin-containing Cys decarboxylases, HFCD"/>
    <property type="match status" value="1"/>
</dbReference>
<evidence type="ECO:0000313" key="10">
    <source>
        <dbReference type="Proteomes" id="UP000321764"/>
    </source>
</evidence>
<evidence type="ECO:0000256" key="5">
    <source>
        <dbReference type="ARBA" id="ARBA00050612"/>
    </source>
</evidence>
<organism evidence="9 10">
    <name type="scientific">Reinekea thalattae</name>
    <dbReference type="NCBI Taxonomy" id="2593301"/>
    <lineage>
        <taxon>Bacteria</taxon>
        <taxon>Pseudomonadati</taxon>
        <taxon>Pseudomonadota</taxon>
        <taxon>Gammaproteobacteria</taxon>
        <taxon>Oceanospirillales</taxon>
        <taxon>Saccharospirillaceae</taxon>
        <taxon>Reinekea</taxon>
    </lineage>
</organism>
<evidence type="ECO:0000256" key="6">
    <source>
        <dbReference type="ARBA" id="ARBA00060793"/>
    </source>
</evidence>
<dbReference type="AlphaFoldDB" id="A0A5C8Z3D2"/>
<name>A0A5C8Z3D2_9GAMM</name>
<reference evidence="9 10" key="1">
    <citation type="submission" date="2019-07" db="EMBL/GenBank/DDBJ databases">
        <title>Reinekea sp. strain SSH23 genome sequencing and assembly.</title>
        <authorList>
            <person name="Kim I."/>
        </authorList>
    </citation>
    <scope>NUCLEOTIDE SEQUENCE [LARGE SCALE GENOMIC DNA]</scope>
    <source>
        <strain evidence="9 10">SSH23</strain>
    </source>
</reference>
<feature type="binding site" evidence="7">
    <location>
        <position position="37"/>
    </location>
    <ligand>
        <name>FMN</name>
        <dbReference type="ChEBI" id="CHEBI:58210"/>
    </ligand>
</feature>
<sequence>MIKEVTLAITGASGAPYAHRLLQVLLDQQVHVHLLVSKAAMMVAAVEQGEAWPTNHAKLADYIRQNLSAKGKLDIYGRDDWMSPVASGSGAPSTMIVCPCSSGSLASIATGQCDNLIERAADVVLKESGRLILVPRETPLHEIHLENMLKLKRAGAVILPASPGFYHQPKRVEDLVDFIVARILKSAGFEQTLLPGWGR</sequence>
<feature type="binding site" evidence="7">
    <location>
        <position position="166"/>
    </location>
    <ligand>
        <name>dimethylallyl phosphate</name>
        <dbReference type="ChEBI" id="CHEBI:88052"/>
    </ligand>
</feature>
<keyword evidence="10" id="KW-1185">Reference proteome</keyword>
<dbReference type="FunFam" id="3.40.50.1950:FF:000001">
    <property type="entry name" value="Flavin prenyltransferase UbiX"/>
    <property type="match status" value="1"/>
</dbReference>
<keyword evidence="3 7" id="KW-0288">FMN</keyword>
<feature type="binding site" evidence="7">
    <location>
        <position position="113"/>
    </location>
    <ligand>
        <name>FMN</name>
        <dbReference type="ChEBI" id="CHEBI:58210"/>
    </ligand>
</feature>
<proteinExistence type="inferred from homology"/>
<comment type="similarity">
    <text evidence="6 7">Belongs to the UbiX/PAD1 family.</text>
</comment>
<comment type="caution">
    <text evidence="9">The sequence shown here is derived from an EMBL/GenBank/DDBJ whole genome shotgun (WGS) entry which is preliminary data.</text>
</comment>
<dbReference type="Gene3D" id="3.40.50.1950">
    <property type="entry name" value="Flavin prenyltransferase-like"/>
    <property type="match status" value="1"/>
</dbReference>
<comment type="catalytic activity">
    <reaction evidence="5 7">
        <text>dimethylallyl phosphate + FMNH2 = prenylated FMNH2 + phosphate</text>
        <dbReference type="Rhea" id="RHEA:37743"/>
        <dbReference type="ChEBI" id="CHEBI:43474"/>
        <dbReference type="ChEBI" id="CHEBI:57618"/>
        <dbReference type="ChEBI" id="CHEBI:87467"/>
        <dbReference type="ChEBI" id="CHEBI:88052"/>
        <dbReference type="EC" id="2.5.1.129"/>
    </reaction>
</comment>
<feature type="binding site" evidence="7">
    <location>
        <position position="136"/>
    </location>
    <ligand>
        <name>FMN</name>
        <dbReference type="ChEBI" id="CHEBI:58210"/>
    </ligand>
</feature>
<evidence type="ECO:0000313" key="9">
    <source>
        <dbReference type="EMBL" id="TXR51824.1"/>
    </source>
</evidence>
<dbReference type="HAMAP" id="MF_01984">
    <property type="entry name" value="ubiX_pad"/>
    <property type="match status" value="1"/>
</dbReference>
<comment type="function">
    <text evidence="7">Flavin prenyltransferase that catalyzes the synthesis of the prenylated FMN cofactor (prenyl-FMN) for 4-hydroxy-3-polyprenylbenzoic acid decarboxylase UbiD. The prenyltransferase is metal-independent and links a dimethylallyl moiety from dimethylallyl monophosphate (DMAP) to the flavin N5 and C6 atoms of FMN.</text>
</comment>
<dbReference type="OrthoDB" id="9781577at2"/>
<gene>
    <name evidence="7" type="primary">ubiX</name>
    <name evidence="9" type="ORF">FME95_10350</name>
</gene>
<dbReference type="EC" id="2.5.1.129" evidence="7"/>
<feature type="binding site" evidence="7">
    <location>
        <begin position="101"/>
        <end position="104"/>
    </location>
    <ligand>
        <name>FMN</name>
        <dbReference type="ChEBI" id="CHEBI:58210"/>
    </ligand>
</feature>
<dbReference type="NCBIfam" id="TIGR00421">
    <property type="entry name" value="ubiX_pad"/>
    <property type="match status" value="1"/>
</dbReference>
<keyword evidence="4 7" id="KW-0808">Transferase</keyword>
<evidence type="ECO:0000256" key="7">
    <source>
        <dbReference type="HAMAP-Rule" id="MF_01984"/>
    </source>
</evidence>
<dbReference type="InterPro" id="IPR036551">
    <property type="entry name" value="Flavin_trans-like"/>
</dbReference>
<keyword evidence="1 7" id="KW-0637">Prenyltransferase</keyword>
<evidence type="ECO:0000256" key="3">
    <source>
        <dbReference type="ARBA" id="ARBA00022643"/>
    </source>
</evidence>
<feature type="binding site" evidence="7">
    <location>
        <position position="182"/>
    </location>
    <ligand>
        <name>dimethylallyl phosphate</name>
        <dbReference type="ChEBI" id="CHEBI:88052"/>
    </ligand>
</feature>
<evidence type="ECO:0000256" key="2">
    <source>
        <dbReference type="ARBA" id="ARBA00022630"/>
    </source>
</evidence>
<keyword evidence="2 7" id="KW-0285">Flavoprotein</keyword>
<dbReference type="Pfam" id="PF02441">
    <property type="entry name" value="Flavoprotein"/>
    <property type="match status" value="1"/>
</dbReference>
<evidence type="ECO:0000256" key="1">
    <source>
        <dbReference type="ARBA" id="ARBA00022602"/>
    </source>
</evidence>
<feature type="binding site" evidence="7">
    <location>
        <begin position="11"/>
        <end position="13"/>
    </location>
    <ligand>
        <name>FMN</name>
        <dbReference type="ChEBI" id="CHEBI:58210"/>
    </ligand>
</feature>
<dbReference type="InterPro" id="IPR003382">
    <property type="entry name" value="Flavoprotein"/>
</dbReference>
<protein>
    <recommendedName>
        <fullName evidence="7">Flavin prenyltransferase UbiX</fullName>
        <ecNumber evidence="7">2.5.1.129</ecNumber>
    </recommendedName>
</protein>
<evidence type="ECO:0000256" key="4">
    <source>
        <dbReference type="ARBA" id="ARBA00022679"/>
    </source>
</evidence>
<accession>A0A5C8Z3D2</accession>
<feature type="domain" description="Flavoprotein" evidence="8">
    <location>
        <begin position="3"/>
        <end position="185"/>
    </location>
</feature>
<dbReference type="EMBL" id="VKAD01000002">
    <property type="protein sequence ID" value="TXR51824.1"/>
    <property type="molecule type" value="Genomic_DNA"/>
</dbReference>
<dbReference type="RefSeq" id="WP_147714421.1">
    <property type="nucleotide sequence ID" value="NZ_VKAD01000002.1"/>
</dbReference>
<dbReference type="InterPro" id="IPR004507">
    <property type="entry name" value="UbiX-like"/>
</dbReference>